<evidence type="ECO:0000313" key="7">
    <source>
        <dbReference type="Proteomes" id="UP000887116"/>
    </source>
</evidence>
<dbReference type="EMBL" id="BMAO01023881">
    <property type="protein sequence ID" value="GFQ91585.1"/>
    <property type="molecule type" value="Genomic_DNA"/>
</dbReference>
<dbReference type="OrthoDB" id="6428497at2759"/>
<sequence>MACTQSGFKTFLVSSNVALLFVGLSLSILGVKMKQLLSALLLTDVPLIAQSVKAVIATGVFISVSGITGIGGAYSEILWLLLLHLITLGIIVAMEFGLGVTLLIVWKTVENYVSSLECDTDCAATLDSLVLDYALPSAGLMLTIIIVE</sequence>
<evidence type="ECO:0000256" key="5">
    <source>
        <dbReference type="SAM" id="Phobius"/>
    </source>
</evidence>
<feature type="non-terminal residue" evidence="6">
    <location>
        <position position="1"/>
    </location>
</feature>
<organism evidence="6 7">
    <name type="scientific">Trichonephila clavata</name>
    <name type="common">Joro spider</name>
    <name type="synonym">Nephila clavata</name>
    <dbReference type="NCBI Taxonomy" id="2740835"/>
    <lineage>
        <taxon>Eukaryota</taxon>
        <taxon>Metazoa</taxon>
        <taxon>Ecdysozoa</taxon>
        <taxon>Arthropoda</taxon>
        <taxon>Chelicerata</taxon>
        <taxon>Arachnida</taxon>
        <taxon>Araneae</taxon>
        <taxon>Araneomorphae</taxon>
        <taxon>Entelegynae</taxon>
        <taxon>Araneoidea</taxon>
        <taxon>Nephilidae</taxon>
        <taxon>Trichonephila</taxon>
    </lineage>
</organism>
<evidence type="ECO:0000256" key="3">
    <source>
        <dbReference type="ARBA" id="ARBA00022989"/>
    </source>
</evidence>
<keyword evidence="3 5" id="KW-1133">Transmembrane helix</keyword>
<gene>
    <name evidence="6" type="primary">AVEN_88643_1</name>
    <name evidence="6" type="ORF">TNCT_468321</name>
</gene>
<feature type="transmembrane region" description="Helical" evidence="5">
    <location>
        <begin position="52"/>
        <end position="71"/>
    </location>
</feature>
<comment type="caution">
    <text evidence="6">The sequence shown here is derived from an EMBL/GenBank/DDBJ whole genome shotgun (WGS) entry which is preliminary data.</text>
</comment>
<proteinExistence type="predicted"/>
<dbReference type="GO" id="GO:0016020">
    <property type="term" value="C:membrane"/>
    <property type="evidence" value="ECO:0007669"/>
    <property type="project" value="UniProtKB-SubCell"/>
</dbReference>
<reference evidence="6" key="1">
    <citation type="submission" date="2020-07" db="EMBL/GenBank/DDBJ databases">
        <title>Multicomponent nature underlies the extraordinary mechanical properties of spider dragline silk.</title>
        <authorList>
            <person name="Kono N."/>
            <person name="Nakamura H."/>
            <person name="Mori M."/>
            <person name="Yoshida Y."/>
            <person name="Ohtoshi R."/>
            <person name="Malay A.D."/>
            <person name="Moran D.A.P."/>
            <person name="Tomita M."/>
            <person name="Numata K."/>
            <person name="Arakawa K."/>
        </authorList>
    </citation>
    <scope>NUCLEOTIDE SEQUENCE</scope>
</reference>
<evidence type="ECO:0000256" key="4">
    <source>
        <dbReference type="ARBA" id="ARBA00023136"/>
    </source>
</evidence>
<evidence type="ECO:0000256" key="2">
    <source>
        <dbReference type="ARBA" id="ARBA00022692"/>
    </source>
</evidence>
<feature type="transmembrane region" description="Helical" evidence="5">
    <location>
        <begin position="77"/>
        <end position="106"/>
    </location>
</feature>
<evidence type="ECO:0000256" key="1">
    <source>
        <dbReference type="ARBA" id="ARBA00004141"/>
    </source>
</evidence>
<keyword evidence="2 5" id="KW-0812">Transmembrane</keyword>
<dbReference type="InterPro" id="IPR018499">
    <property type="entry name" value="Tetraspanin/Peripherin"/>
</dbReference>
<keyword evidence="7" id="KW-1185">Reference proteome</keyword>
<dbReference type="Proteomes" id="UP000887116">
    <property type="component" value="Unassembled WGS sequence"/>
</dbReference>
<name>A0A8X6FXB4_TRICU</name>
<dbReference type="AlphaFoldDB" id="A0A8X6FXB4"/>
<comment type="subcellular location">
    <subcellularLocation>
        <location evidence="1">Membrane</location>
        <topology evidence="1">Multi-pass membrane protein</topology>
    </subcellularLocation>
</comment>
<accession>A0A8X6FXB4</accession>
<evidence type="ECO:0000313" key="6">
    <source>
        <dbReference type="EMBL" id="GFQ91585.1"/>
    </source>
</evidence>
<feature type="transmembrane region" description="Helical" evidence="5">
    <location>
        <begin position="12"/>
        <end position="31"/>
    </location>
</feature>
<keyword evidence="4 5" id="KW-0472">Membrane</keyword>
<dbReference type="Pfam" id="PF00335">
    <property type="entry name" value="Tetraspanin"/>
    <property type="match status" value="1"/>
</dbReference>
<protein>
    <submittedName>
        <fullName evidence="6">Uncharacterized protein</fullName>
    </submittedName>
</protein>